<dbReference type="AlphaFoldDB" id="A0A6N7Y3A4"/>
<name>A0A6N7Y3A4_9FIRM</name>
<evidence type="ECO:0000259" key="1">
    <source>
        <dbReference type="Pfam" id="PF01996"/>
    </source>
</evidence>
<organism evidence="2 3">
    <name type="scientific">Tissierella pigra</name>
    <dbReference type="NCBI Taxonomy" id="2607614"/>
    <lineage>
        <taxon>Bacteria</taxon>
        <taxon>Bacillati</taxon>
        <taxon>Bacillota</taxon>
        <taxon>Tissierellia</taxon>
        <taxon>Tissierellales</taxon>
        <taxon>Tissierellaceae</taxon>
        <taxon>Tissierella</taxon>
    </lineage>
</organism>
<reference evidence="2 3" key="1">
    <citation type="submission" date="2019-09" db="EMBL/GenBank/DDBJ databases">
        <title>In-depth cultivation of the pig gut microbiome towards novel bacterial diversity and tailored functional studies.</title>
        <authorList>
            <person name="Wylensek D."/>
            <person name="Hitch T.C.A."/>
            <person name="Clavel T."/>
        </authorList>
    </citation>
    <scope>NUCLEOTIDE SEQUENCE [LARGE SCALE GENOMIC DNA]</scope>
    <source>
        <strain evidence="2 3">WCA3-693-APC-4?</strain>
    </source>
</reference>
<dbReference type="Gene3D" id="3.30.1330.100">
    <property type="entry name" value="CofE-like"/>
    <property type="match status" value="1"/>
</dbReference>
<keyword evidence="3" id="KW-1185">Reference proteome</keyword>
<dbReference type="EMBL" id="VUNQ01000035">
    <property type="protein sequence ID" value="MSU02530.1"/>
    <property type="molecule type" value="Genomic_DNA"/>
</dbReference>
<protein>
    <submittedName>
        <fullName evidence="2">F420-0--gamma-glutamyl ligase</fullName>
    </submittedName>
</protein>
<dbReference type="Pfam" id="PF01996">
    <property type="entry name" value="F420_ligase"/>
    <property type="match status" value="1"/>
</dbReference>
<evidence type="ECO:0000313" key="3">
    <source>
        <dbReference type="Proteomes" id="UP000469523"/>
    </source>
</evidence>
<dbReference type="SUPFAM" id="SSF144010">
    <property type="entry name" value="CofE-like"/>
    <property type="match status" value="1"/>
</dbReference>
<feature type="domain" description="Coenzyme F420:L-glutamate ligase-like" evidence="1">
    <location>
        <begin position="11"/>
        <end position="389"/>
    </location>
</feature>
<gene>
    <name evidence="2" type="ORF">FYJ83_13800</name>
</gene>
<dbReference type="GO" id="GO:0016874">
    <property type="term" value="F:ligase activity"/>
    <property type="evidence" value="ECO:0007669"/>
    <property type="project" value="UniProtKB-KW"/>
</dbReference>
<proteinExistence type="predicted"/>
<accession>A0A6N7Y3A4</accession>
<evidence type="ECO:0000313" key="2">
    <source>
        <dbReference type="EMBL" id="MSU02530.1"/>
    </source>
</evidence>
<dbReference type="Proteomes" id="UP000469523">
    <property type="component" value="Unassembled WGS sequence"/>
</dbReference>
<keyword evidence="2" id="KW-0436">Ligase</keyword>
<dbReference type="RefSeq" id="WP_154441480.1">
    <property type="nucleotide sequence ID" value="NZ_JAHLPJ010000001.1"/>
</dbReference>
<sequence>MERVVGTVIRGLRTPIIKEGDNIIDIAVDSVIKASKIENFTIQDKDIIAITESLVARAQGNYAHIDDIAEDIKEKFGDKTIGVIFPILSRNRFATILRGIAKGVNKIVLMLSYPSDEVGNHLVDIDTFDMTGVNPWTDVLSEKEFRKHFGYTLHPFTNVDYIEYYKSIIAEYETDCEIIFSNNPKTILDYTKNVIVCDIHTRFRTKRLLKENGGENIYGLDDILTSSINGSGYNEKYGLLGSNKSTENKIKLFPRDCQPVVDKIQESIKEKTGKTVEVMIYGDGAFKDPVGKIWELADPVVSPAYTSGLEGTPSEVKLKYLADDKFADLQGDELKSAISKYIESKESSFTEGMDSLGTTPRRLTDLIGSLSDLTSGSGDKGTPIVYIQGYFDKYIK</sequence>
<comment type="caution">
    <text evidence="2">The sequence shown here is derived from an EMBL/GenBank/DDBJ whole genome shotgun (WGS) entry which is preliminary data.</text>
</comment>
<dbReference type="InterPro" id="IPR002847">
    <property type="entry name" value="F420-0_gamma-glut_ligase-dom"/>
</dbReference>